<dbReference type="CDD" id="cd00688">
    <property type="entry name" value="ISOPREN_C2_like"/>
    <property type="match status" value="1"/>
</dbReference>
<keyword evidence="4" id="KW-1185">Reference proteome</keyword>
<dbReference type="Proteomes" id="UP000315082">
    <property type="component" value="Chromosome"/>
</dbReference>
<accession>A0A518JUW0</accession>
<dbReference type="KEGG" id="rcf:Poly24_30390"/>
<keyword evidence="2" id="KW-1133">Transmembrane helix</keyword>
<protein>
    <recommendedName>
        <fullName evidence="5">Squalene cyclase C-terminal domain-containing protein</fullName>
    </recommendedName>
</protein>
<dbReference type="SUPFAM" id="SSF48239">
    <property type="entry name" value="Terpenoid cyclases/Protein prenyltransferases"/>
    <property type="match status" value="2"/>
</dbReference>
<sequence>MLRMFGEFPNASFPRKDAARATGGLYCRVPNRVSTRACPSPMSLPSSHPIPPPIAGSDAARTSMPLAPPVAGGSGIAAAAIETSASDDPHESTLPLLKRFLRDARMPSWLVSGLLHGGVLLFLALWTIVETKHDLFTLQGKLEREDPTPIEITPPMDRAVVEIRETEAMPDHAIVAALEAVEFEQPEALTATAPTQPLDAIRQMIDGLQQPSSGMPPLRMRGNAGVEGRVEGKRQELAKQYGASEASELAVEAALDWLVAHQQNNGSWDFDLSKAPCNGQCRNPRTNPDGQATPKTAATGLALLPFLGAGYTHQSGKHAETISRAIYYLRGQMRDAAQGRELMHGSMYGHGIATLAIAEAYAMTKDADLYDMLRDLQQYIVMAQHEKGGWRYQPGQPGDMTVTGWQIMALKSCQIGGLPFPTNVHARAEDFVTSLGSQQGTRFGYLEPAAEATPTAVGLLLQMYLNKPPGDAAIMEGCHYLFELGPSKTNVYFNYYATMTLHHARYYGFPEWNAKLRDFLVKTQSQRGHERGSWHFTDRFGSVGGRLYSTAMCALVLETYYRYLPLWEEGDFPL</sequence>
<reference evidence="3 4" key="1">
    <citation type="submission" date="2019-02" db="EMBL/GenBank/DDBJ databases">
        <title>Deep-cultivation of Planctomycetes and their phenomic and genomic characterization uncovers novel biology.</title>
        <authorList>
            <person name="Wiegand S."/>
            <person name="Jogler M."/>
            <person name="Boedeker C."/>
            <person name="Pinto D."/>
            <person name="Vollmers J."/>
            <person name="Rivas-Marin E."/>
            <person name="Kohn T."/>
            <person name="Peeters S.H."/>
            <person name="Heuer A."/>
            <person name="Rast P."/>
            <person name="Oberbeckmann S."/>
            <person name="Bunk B."/>
            <person name="Jeske O."/>
            <person name="Meyerdierks A."/>
            <person name="Storesund J.E."/>
            <person name="Kallscheuer N."/>
            <person name="Luecker S."/>
            <person name="Lage O.M."/>
            <person name="Pohl T."/>
            <person name="Merkel B.J."/>
            <person name="Hornburger P."/>
            <person name="Mueller R.-W."/>
            <person name="Bruemmer F."/>
            <person name="Labrenz M."/>
            <person name="Spormann A.M."/>
            <person name="Op den Camp H."/>
            <person name="Overmann J."/>
            <person name="Amann R."/>
            <person name="Jetten M.S.M."/>
            <person name="Mascher T."/>
            <person name="Medema M.H."/>
            <person name="Devos D.P."/>
            <person name="Kaster A.-K."/>
            <person name="Ovreas L."/>
            <person name="Rohde M."/>
            <person name="Galperin M.Y."/>
            <person name="Jogler C."/>
        </authorList>
    </citation>
    <scope>NUCLEOTIDE SEQUENCE [LARGE SCALE GENOMIC DNA]</scope>
    <source>
        <strain evidence="3 4">Poly24</strain>
    </source>
</reference>
<feature type="region of interest" description="Disordered" evidence="1">
    <location>
        <begin position="38"/>
        <end position="61"/>
    </location>
</feature>
<keyword evidence="2" id="KW-0472">Membrane</keyword>
<organism evidence="3 4">
    <name type="scientific">Rosistilla carotiformis</name>
    <dbReference type="NCBI Taxonomy" id="2528017"/>
    <lineage>
        <taxon>Bacteria</taxon>
        <taxon>Pseudomonadati</taxon>
        <taxon>Planctomycetota</taxon>
        <taxon>Planctomycetia</taxon>
        <taxon>Pirellulales</taxon>
        <taxon>Pirellulaceae</taxon>
        <taxon>Rosistilla</taxon>
    </lineage>
</organism>
<evidence type="ECO:0000313" key="3">
    <source>
        <dbReference type="EMBL" id="QDV69324.1"/>
    </source>
</evidence>
<gene>
    <name evidence="3" type="ORF">Poly24_30390</name>
</gene>
<feature type="transmembrane region" description="Helical" evidence="2">
    <location>
        <begin position="108"/>
        <end position="129"/>
    </location>
</feature>
<evidence type="ECO:0000256" key="1">
    <source>
        <dbReference type="SAM" id="MobiDB-lite"/>
    </source>
</evidence>
<evidence type="ECO:0000256" key="2">
    <source>
        <dbReference type="SAM" id="Phobius"/>
    </source>
</evidence>
<proteinExistence type="predicted"/>
<dbReference type="Gene3D" id="1.50.10.20">
    <property type="match status" value="2"/>
</dbReference>
<dbReference type="InterPro" id="IPR008930">
    <property type="entry name" value="Terpenoid_cyclase/PrenylTrfase"/>
</dbReference>
<dbReference type="EMBL" id="CP036348">
    <property type="protein sequence ID" value="QDV69324.1"/>
    <property type="molecule type" value="Genomic_DNA"/>
</dbReference>
<keyword evidence="2" id="KW-0812">Transmembrane</keyword>
<dbReference type="AlphaFoldDB" id="A0A518JUW0"/>
<evidence type="ECO:0000313" key="4">
    <source>
        <dbReference type="Proteomes" id="UP000315082"/>
    </source>
</evidence>
<name>A0A518JUW0_9BACT</name>
<evidence type="ECO:0008006" key="5">
    <source>
        <dbReference type="Google" id="ProtNLM"/>
    </source>
</evidence>